<evidence type="ECO:0000313" key="1">
    <source>
        <dbReference type="EMBL" id="KAL1492544.1"/>
    </source>
</evidence>
<proteinExistence type="predicted"/>
<comment type="caution">
    <text evidence="1">The sequence shown here is derived from an EMBL/GenBank/DDBJ whole genome shotgun (WGS) entry which is preliminary data.</text>
</comment>
<keyword evidence="2" id="KW-1185">Reference proteome</keyword>
<organism evidence="1 2">
    <name type="scientific">Hypothenemus hampei</name>
    <name type="common">Coffee berry borer</name>
    <dbReference type="NCBI Taxonomy" id="57062"/>
    <lineage>
        <taxon>Eukaryota</taxon>
        <taxon>Metazoa</taxon>
        <taxon>Ecdysozoa</taxon>
        <taxon>Arthropoda</taxon>
        <taxon>Hexapoda</taxon>
        <taxon>Insecta</taxon>
        <taxon>Pterygota</taxon>
        <taxon>Neoptera</taxon>
        <taxon>Endopterygota</taxon>
        <taxon>Coleoptera</taxon>
        <taxon>Polyphaga</taxon>
        <taxon>Cucujiformia</taxon>
        <taxon>Curculionidae</taxon>
        <taxon>Scolytinae</taxon>
        <taxon>Hypothenemus</taxon>
    </lineage>
</organism>
<accession>A0ABD1EFU0</accession>
<dbReference type="EMBL" id="JBDJPC010000008">
    <property type="protein sequence ID" value="KAL1492544.1"/>
    <property type="molecule type" value="Genomic_DNA"/>
</dbReference>
<gene>
    <name evidence="1" type="ORF">ABEB36_010784</name>
</gene>
<reference evidence="1 2" key="1">
    <citation type="submission" date="2024-05" db="EMBL/GenBank/DDBJ databases">
        <title>Genetic variation in Jamaican populations of the coffee berry borer (Hypothenemus hampei).</title>
        <authorList>
            <person name="Errbii M."/>
            <person name="Myrie A."/>
        </authorList>
    </citation>
    <scope>NUCLEOTIDE SEQUENCE [LARGE SCALE GENOMIC DNA]</scope>
    <source>
        <strain evidence="1">JA-Hopewell-2020-01-JO</strain>
        <tissue evidence="1">Whole body</tissue>
    </source>
</reference>
<sequence>MDMDMPSFLGFNNEEMENSKILVNISNKENDKGFEYNNNNLESLFNKIDTLDEIIEKIYNPKKELKKISLEILENNDILKDSYESLNKIKNRYN</sequence>
<protein>
    <submittedName>
        <fullName evidence="1">Uncharacterized protein</fullName>
    </submittedName>
</protein>
<dbReference type="AlphaFoldDB" id="A0ABD1EFU0"/>
<dbReference type="Proteomes" id="UP001566132">
    <property type="component" value="Unassembled WGS sequence"/>
</dbReference>
<name>A0ABD1EFU0_HYPHA</name>
<evidence type="ECO:0000313" key="2">
    <source>
        <dbReference type="Proteomes" id="UP001566132"/>
    </source>
</evidence>